<dbReference type="Proteomes" id="UP000694888">
    <property type="component" value="Unplaced"/>
</dbReference>
<evidence type="ECO:0000256" key="6">
    <source>
        <dbReference type="ARBA" id="ARBA00022884"/>
    </source>
</evidence>
<feature type="domain" description="SAM-dependent MTase RsmB/NOP-type" evidence="12">
    <location>
        <begin position="208"/>
        <end position="499"/>
    </location>
</feature>
<feature type="binding site" evidence="11">
    <location>
        <position position="325"/>
    </location>
    <ligand>
        <name>S-adenosyl-L-methionine</name>
        <dbReference type="ChEBI" id="CHEBI:59789"/>
    </ligand>
</feature>
<evidence type="ECO:0000256" key="9">
    <source>
        <dbReference type="ARBA" id="ARBA00042050"/>
    </source>
</evidence>
<evidence type="ECO:0000256" key="10">
    <source>
        <dbReference type="ARBA" id="ARBA00049302"/>
    </source>
</evidence>
<evidence type="ECO:0000256" key="4">
    <source>
        <dbReference type="ARBA" id="ARBA00022679"/>
    </source>
</evidence>
<dbReference type="PANTHER" id="PTHR22808">
    <property type="entry name" value="NCL1 YEAST -RELATED NOL1/NOP2/FMU SUN DOMAIN-CONTAINING"/>
    <property type="match status" value="1"/>
</dbReference>
<dbReference type="Gene3D" id="6.20.240.40">
    <property type="match status" value="1"/>
</dbReference>
<keyword evidence="3 11" id="KW-0489">Methyltransferase</keyword>
<keyword evidence="4 11" id="KW-0808">Transferase</keyword>
<dbReference type="Pfam" id="PF01189">
    <property type="entry name" value="Methyltr_RsmB-F"/>
    <property type="match status" value="1"/>
</dbReference>
<evidence type="ECO:0000259" key="12">
    <source>
        <dbReference type="PROSITE" id="PS51686"/>
    </source>
</evidence>
<dbReference type="Gene3D" id="3.40.50.150">
    <property type="entry name" value="Vaccinia Virus protein VP39"/>
    <property type="match status" value="1"/>
</dbReference>
<dbReference type="InterPro" id="IPR049560">
    <property type="entry name" value="MeTrfase_RsmB-F_NOP2_cat"/>
</dbReference>
<sequence length="500" mass="56855">MRSFNRVLFGPFWRHNEPALPKYMYIPCRFRYKKKWAMHLKQNTGCQQALDHFDAFYKPFYGDKWPLIRVSLLSLSKHCAVINKFADPEKARLRLSNLGADDLVKSARRLQGQLEQEALTEQTLSHNSVETSSERIPELDLVANENSFNRSYSSLYNSSPRESLLEKSQQKVFCEDDRVDHGLQTGQEIDPIYDELYKDNIDVFVPTVQVLSERDQLLKDELNLNMFEPRNIDVQVQRPESINIARDIEAFAFPAGDVSQFPPAKSHNHRFGYYLMDAASVMPVIALNVQSEDQVLDLCAAPGGKTVLILQCLDLSAGGSLTCNDNSPSRVKRLKSVLRSYLPKDDLGQVEVMQLDGTMLNHCVYNKVLVDVPCNADRHVLTEEENNLFKPSRTRERLAVMEHQKKLLISAIRCCIVGGEIVYSTCTLAPAQNDGVIQAAMEELLETSQIEVAVEDLSPLASMFKDTFTFFEKSRYGQTIIPTLLNNFGPSFFAKLRRIK</sequence>
<feature type="binding site" evidence="11">
    <location>
        <begin position="299"/>
        <end position="305"/>
    </location>
    <ligand>
        <name>S-adenosyl-L-methionine</name>
        <dbReference type="ChEBI" id="CHEBI:59789"/>
    </ligand>
</feature>
<evidence type="ECO:0000313" key="14">
    <source>
        <dbReference type="RefSeq" id="XP_005102122.1"/>
    </source>
</evidence>
<dbReference type="GeneID" id="101852334"/>
<comment type="similarity">
    <text evidence="11">Belongs to the class I-like SAM-binding methyltransferase superfamily. RsmB/NOP family.</text>
</comment>
<keyword evidence="13" id="KW-1185">Reference proteome</keyword>
<evidence type="ECO:0000256" key="2">
    <source>
        <dbReference type="ARBA" id="ARBA00022552"/>
    </source>
</evidence>
<proteinExistence type="inferred from homology"/>
<reference evidence="14" key="1">
    <citation type="submission" date="2025-08" db="UniProtKB">
        <authorList>
            <consortium name="RefSeq"/>
        </authorList>
    </citation>
    <scope>IDENTIFICATION</scope>
</reference>
<dbReference type="PANTHER" id="PTHR22808:SF3">
    <property type="entry name" value="5-METHYLCYTOSINE RRNA METHYLTRANSFERASE NSUN4"/>
    <property type="match status" value="1"/>
</dbReference>
<dbReference type="RefSeq" id="XP_005102122.1">
    <property type="nucleotide sequence ID" value="XM_005102065.3"/>
</dbReference>
<gene>
    <name evidence="14" type="primary">LOC101852334</name>
</gene>
<evidence type="ECO:0000313" key="13">
    <source>
        <dbReference type="Proteomes" id="UP000694888"/>
    </source>
</evidence>
<name>A0ABM0JUY7_APLCA</name>
<feature type="binding site" evidence="11">
    <location>
        <position position="371"/>
    </location>
    <ligand>
        <name>S-adenosyl-L-methionine</name>
        <dbReference type="ChEBI" id="CHEBI:59789"/>
    </ligand>
</feature>
<evidence type="ECO:0000256" key="5">
    <source>
        <dbReference type="ARBA" id="ARBA00022691"/>
    </source>
</evidence>
<dbReference type="PRINTS" id="PR02008">
    <property type="entry name" value="RCMTFAMILY"/>
</dbReference>
<dbReference type="GO" id="GO:0008168">
    <property type="term" value="F:methyltransferase activity"/>
    <property type="evidence" value="ECO:0007669"/>
    <property type="project" value="UniProtKB-KW"/>
</dbReference>
<evidence type="ECO:0000256" key="7">
    <source>
        <dbReference type="ARBA" id="ARBA00022946"/>
    </source>
</evidence>
<feature type="active site" description="Nucleophile" evidence="11">
    <location>
        <position position="426"/>
    </location>
</feature>
<organism evidence="13 14">
    <name type="scientific">Aplysia californica</name>
    <name type="common">California sea hare</name>
    <dbReference type="NCBI Taxonomy" id="6500"/>
    <lineage>
        <taxon>Eukaryota</taxon>
        <taxon>Metazoa</taxon>
        <taxon>Spiralia</taxon>
        <taxon>Lophotrochozoa</taxon>
        <taxon>Mollusca</taxon>
        <taxon>Gastropoda</taxon>
        <taxon>Heterobranchia</taxon>
        <taxon>Euthyneura</taxon>
        <taxon>Tectipleura</taxon>
        <taxon>Aplysiida</taxon>
        <taxon>Aplysioidea</taxon>
        <taxon>Aplysiidae</taxon>
        <taxon>Aplysia</taxon>
    </lineage>
</organism>
<dbReference type="PROSITE" id="PS51686">
    <property type="entry name" value="SAM_MT_RSMB_NOP"/>
    <property type="match status" value="1"/>
</dbReference>
<keyword evidence="8" id="KW-0496">Mitochondrion</keyword>
<comment type="caution">
    <text evidence="11">Lacks conserved residue(s) required for the propagation of feature annotation.</text>
</comment>
<dbReference type="SUPFAM" id="SSF53335">
    <property type="entry name" value="S-adenosyl-L-methionine-dependent methyltransferases"/>
    <property type="match status" value="1"/>
</dbReference>
<evidence type="ECO:0000256" key="1">
    <source>
        <dbReference type="ARBA" id="ARBA00004173"/>
    </source>
</evidence>
<evidence type="ECO:0000256" key="11">
    <source>
        <dbReference type="PROSITE-ProRule" id="PRU01023"/>
    </source>
</evidence>
<comment type="subcellular location">
    <subcellularLocation>
        <location evidence="1">Mitochondrion</location>
    </subcellularLocation>
</comment>
<keyword evidence="2" id="KW-0698">rRNA processing</keyword>
<protein>
    <recommendedName>
        <fullName evidence="9">NOL1/NOP2/Sun domain family member 4</fullName>
    </recommendedName>
</protein>
<keyword evidence="5 11" id="KW-0949">S-adenosyl-L-methionine</keyword>
<dbReference type="InterPro" id="IPR001678">
    <property type="entry name" value="MeTrfase_RsmB-F_NOP2_dom"/>
</dbReference>
<dbReference type="InterPro" id="IPR023267">
    <property type="entry name" value="RCMT"/>
</dbReference>
<dbReference type="GO" id="GO:0032259">
    <property type="term" value="P:methylation"/>
    <property type="evidence" value="ECO:0007669"/>
    <property type="project" value="UniProtKB-KW"/>
</dbReference>
<accession>A0ABM0JUY7</accession>
<comment type="catalytic activity">
    <reaction evidence="10">
        <text>a cytidine in rRNA + S-adenosyl-L-methionine = a 5-methylcytidine in rRNA + S-adenosyl-L-homocysteine + H(+)</text>
        <dbReference type="Rhea" id="RHEA:61484"/>
        <dbReference type="Rhea" id="RHEA-COMP:15836"/>
        <dbReference type="Rhea" id="RHEA-COMP:15837"/>
        <dbReference type="ChEBI" id="CHEBI:15378"/>
        <dbReference type="ChEBI" id="CHEBI:57856"/>
        <dbReference type="ChEBI" id="CHEBI:59789"/>
        <dbReference type="ChEBI" id="CHEBI:74483"/>
        <dbReference type="ChEBI" id="CHEBI:82748"/>
    </reaction>
</comment>
<evidence type="ECO:0000256" key="8">
    <source>
        <dbReference type="ARBA" id="ARBA00023128"/>
    </source>
</evidence>
<evidence type="ECO:0000256" key="3">
    <source>
        <dbReference type="ARBA" id="ARBA00022603"/>
    </source>
</evidence>
<dbReference type="InterPro" id="IPR029063">
    <property type="entry name" value="SAM-dependent_MTases_sf"/>
</dbReference>
<keyword evidence="7" id="KW-0809">Transit peptide</keyword>
<keyword evidence="6 11" id="KW-0694">RNA-binding</keyword>